<feature type="signal peptide" evidence="1">
    <location>
        <begin position="1"/>
        <end position="17"/>
    </location>
</feature>
<organism evidence="3 4">
    <name type="scientific">Aerophobetes bacterium</name>
    <dbReference type="NCBI Taxonomy" id="2030807"/>
    <lineage>
        <taxon>Bacteria</taxon>
        <taxon>Candidatus Aerophobota</taxon>
    </lineage>
</organism>
<dbReference type="PANTHER" id="PTHR37507">
    <property type="entry name" value="SPORULATION PROTEIN YDCC"/>
    <property type="match status" value="1"/>
</dbReference>
<dbReference type="Gene3D" id="2.50.20.10">
    <property type="entry name" value="Lipoprotein localisation LolA/LolB/LppX"/>
    <property type="match status" value="1"/>
</dbReference>
<feature type="domain" description="Uncharacterized protein TP-0789" evidence="2">
    <location>
        <begin position="71"/>
        <end position="243"/>
    </location>
</feature>
<reference evidence="3 4" key="1">
    <citation type="submission" date="2019-03" db="EMBL/GenBank/DDBJ databases">
        <title>Metabolic potential of uncultured bacteria and archaea associated with petroleum seepage in deep-sea sediments.</title>
        <authorList>
            <person name="Dong X."/>
            <person name="Hubert C."/>
        </authorList>
    </citation>
    <scope>NUCLEOTIDE SEQUENCE [LARGE SCALE GENOMIC DNA]</scope>
    <source>
        <strain evidence="3">E29_bin78</strain>
    </source>
</reference>
<evidence type="ECO:0000313" key="3">
    <source>
        <dbReference type="EMBL" id="TET47923.1"/>
    </source>
</evidence>
<dbReference type="PANTHER" id="PTHR37507:SF2">
    <property type="entry name" value="SPORULATION PROTEIN YDCC"/>
    <property type="match status" value="1"/>
</dbReference>
<dbReference type="Pfam" id="PF17131">
    <property type="entry name" value="LolA_like"/>
    <property type="match status" value="1"/>
</dbReference>
<protein>
    <submittedName>
        <fullName evidence="3">Outer membrane lipoprotein-sorting protein</fullName>
    </submittedName>
</protein>
<dbReference type="EMBL" id="SOJK01000067">
    <property type="protein sequence ID" value="TET47923.1"/>
    <property type="molecule type" value="Genomic_DNA"/>
</dbReference>
<dbReference type="Proteomes" id="UP000320679">
    <property type="component" value="Unassembled WGS sequence"/>
</dbReference>
<name>A0A523UZH1_UNCAE</name>
<proteinExistence type="predicted"/>
<sequence length="246" mass="28435">MKKILLLVLGMVMFVFAASPVRATDAEKIIEEADKARGPGDSFSFELKVTSLKPGRKDGISRFKILIKGIDKSLVKFTYPKRDKGKVMLMVGNNLWIYIPTSRNPIRISQQQRLMGQVSNGDVARTNFAGDYIPTLLREEELEGKLSYVLELKAKSKEVAYHRIIYWVEKDTFNPLKSEFYTISGKLLKTAYYQGYEEILGRERVTRLVIVDDLRKGQSSIMEYSNMKIEEFSDRIFQKNYLKHLR</sequence>
<evidence type="ECO:0000259" key="2">
    <source>
        <dbReference type="Pfam" id="PF17131"/>
    </source>
</evidence>
<dbReference type="InterPro" id="IPR011220">
    <property type="entry name" value="UCP028205"/>
</dbReference>
<comment type="caution">
    <text evidence="3">The sequence shown here is derived from an EMBL/GenBank/DDBJ whole genome shotgun (WGS) entry which is preliminary data.</text>
</comment>
<keyword evidence="1" id="KW-0732">Signal</keyword>
<keyword evidence="3" id="KW-0449">Lipoprotein</keyword>
<dbReference type="AlphaFoldDB" id="A0A523UZH1"/>
<evidence type="ECO:0000256" key="1">
    <source>
        <dbReference type="SAM" id="SignalP"/>
    </source>
</evidence>
<dbReference type="InterPro" id="IPR052944">
    <property type="entry name" value="Sporulation_related"/>
</dbReference>
<dbReference type="PIRSF" id="PIRSF028205">
    <property type="entry name" value="UCP028205"/>
    <property type="match status" value="1"/>
</dbReference>
<dbReference type="InterPro" id="IPR033399">
    <property type="entry name" value="TP_0789-like"/>
</dbReference>
<gene>
    <name evidence="3" type="ORF">E3J59_01465</name>
</gene>
<dbReference type="SUPFAM" id="SSF89392">
    <property type="entry name" value="Prokaryotic lipoproteins and lipoprotein localization factors"/>
    <property type="match status" value="1"/>
</dbReference>
<dbReference type="CDD" id="cd16329">
    <property type="entry name" value="LolA_like"/>
    <property type="match status" value="1"/>
</dbReference>
<accession>A0A523UZH1</accession>
<dbReference type="InterPro" id="IPR029046">
    <property type="entry name" value="LolA/LolB/LppX"/>
</dbReference>
<evidence type="ECO:0000313" key="4">
    <source>
        <dbReference type="Proteomes" id="UP000320679"/>
    </source>
</evidence>
<feature type="chain" id="PRO_5022001264" evidence="1">
    <location>
        <begin position="18"/>
        <end position="246"/>
    </location>
</feature>